<gene>
    <name evidence="3" type="ORF">AS203_05705</name>
</gene>
<dbReference type="AlphaFoldDB" id="A0A0S2KNJ8"/>
<dbReference type="Proteomes" id="UP000056252">
    <property type="component" value="Chromosome"/>
</dbReference>
<dbReference type="InterPro" id="IPR040495">
    <property type="entry name" value="HU-CCDC81_bac_1"/>
</dbReference>
<evidence type="ECO:0000259" key="2">
    <source>
        <dbReference type="PROSITE" id="PS51724"/>
    </source>
</evidence>
<feature type="compositionally biased region" description="Polar residues" evidence="1">
    <location>
        <begin position="178"/>
        <end position="187"/>
    </location>
</feature>
<evidence type="ECO:0000256" key="1">
    <source>
        <dbReference type="SAM" id="MobiDB-lite"/>
    </source>
</evidence>
<name>A0A0S2KNJ8_9BACT</name>
<dbReference type="EMBL" id="CP013195">
    <property type="protein sequence ID" value="ALO49882.1"/>
    <property type="molecule type" value="Genomic_DNA"/>
</dbReference>
<organism evidence="3 4">
    <name type="scientific">Hoylesella enoeca</name>
    <dbReference type="NCBI Taxonomy" id="76123"/>
    <lineage>
        <taxon>Bacteria</taxon>
        <taxon>Pseudomonadati</taxon>
        <taxon>Bacteroidota</taxon>
        <taxon>Bacteroidia</taxon>
        <taxon>Bacteroidales</taxon>
        <taxon>Prevotellaceae</taxon>
        <taxon>Hoylesella</taxon>
    </lineage>
</organism>
<dbReference type="SUPFAM" id="SSF110997">
    <property type="entry name" value="Sporulation related repeat"/>
    <property type="match status" value="1"/>
</dbReference>
<proteinExistence type="predicted"/>
<dbReference type="STRING" id="76123.AS203_05705"/>
<evidence type="ECO:0000313" key="4">
    <source>
        <dbReference type="Proteomes" id="UP000056252"/>
    </source>
</evidence>
<evidence type="ECO:0000313" key="3">
    <source>
        <dbReference type="EMBL" id="ALO49882.1"/>
    </source>
</evidence>
<dbReference type="GO" id="GO:0042834">
    <property type="term" value="F:peptidoglycan binding"/>
    <property type="evidence" value="ECO:0007669"/>
    <property type="project" value="InterPro"/>
</dbReference>
<dbReference type="Pfam" id="PF05036">
    <property type="entry name" value="SPOR"/>
    <property type="match status" value="1"/>
</dbReference>
<protein>
    <recommendedName>
        <fullName evidence="2">SPOR domain-containing protein</fullName>
    </recommendedName>
</protein>
<dbReference type="Pfam" id="PF18174">
    <property type="entry name" value="HU-CCDC81_bac_1"/>
    <property type="match status" value="1"/>
</dbReference>
<dbReference type="InterPro" id="IPR036680">
    <property type="entry name" value="SPOR-like_sf"/>
</dbReference>
<feature type="region of interest" description="Disordered" evidence="1">
    <location>
        <begin position="163"/>
        <end position="199"/>
    </location>
</feature>
<sequence>MSISAKRRNFATVIELERHIEILLLNNDCVIIPGFGGFTAHHVEARYDEAEQLFLPPLRTLGFNPQLTMNDSLLALSYVEAYDISYPEALRRIDDDVRELRQRLEEEGSYELNYIGTIRVNDEGHYEFAPSEAGILTPKLYGLSSFEFLRIATSSSTALQKTVSDEATNDKPEPESTLVASSLTVSEKPTVDPTETEEPSDAAAAILTSSPEKTVSIRVSVLRDFAIAACVVLAFLLFPTRLSINDPHTTQSGKLDTSLLYRVMPKDITTGQVPTQLIKPQTQTSQAEPTAKETTKPTAEPIDTLFGKPYFSIVLASRVTLKNAQAYVDQLHRNGYEEASVLRRKKGAKVIFGRFKTQNEAYTSLRSLRRHSEFAEAWVMLIK</sequence>
<reference evidence="4" key="1">
    <citation type="submission" date="2015-11" db="EMBL/GenBank/DDBJ databases">
        <authorList>
            <person name="Holder M.E."/>
            <person name="Ajami N.J."/>
            <person name="Petrosino J.F."/>
        </authorList>
    </citation>
    <scope>NUCLEOTIDE SEQUENCE [LARGE SCALE GENOMIC DNA]</scope>
    <source>
        <strain evidence="4">F0113</strain>
    </source>
</reference>
<dbReference type="PROSITE" id="PS51724">
    <property type="entry name" value="SPOR"/>
    <property type="match status" value="1"/>
</dbReference>
<dbReference type="InterPro" id="IPR041268">
    <property type="entry name" value="HU-CCDC81_bac_2"/>
</dbReference>
<dbReference type="InterPro" id="IPR007730">
    <property type="entry name" value="SPOR-like_dom"/>
</dbReference>
<dbReference type="Pfam" id="PF18175">
    <property type="entry name" value="HU-CCDC81_bac_2"/>
    <property type="match status" value="1"/>
</dbReference>
<feature type="domain" description="SPOR" evidence="2">
    <location>
        <begin position="305"/>
        <end position="382"/>
    </location>
</feature>
<dbReference type="KEGG" id="peo:AS203_05705"/>
<accession>A0A0S2KNJ8</accession>
<keyword evidence="4" id="KW-1185">Reference proteome</keyword>
<dbReference type="eggNOG" id="COG3147">
    <property type="taxonomic scope" value="Bacteria"/>
</dbReference>